<protein>
    <submittedName>
        <fullName evidence="1">Uncharacterized protein</fullName>
    </submittedName>
</protein>
<proteinExistence type="predicted"/>
<accession>A0A8S9RIS4</accession>
<gene>
    <name evidence="1" type="ORF">F2Q69_00060373</name>
</gene>
<dbReference type="AlphaFoldDB" id="A0A8S9RIS4"/>
<sequence>MSKVLFSKWHQESIKKMFCASYEPMGVALVEPARDWLILVFGQAVTSSKYSLLQSPATTQIAKTSKT</sequence>
<organism evidence="1 2">
    <name type="scientific">Brassica cretica</name>
    <name type="common">Mustard</name>
    <dbReference type="NCBI Taxonomy" id="69181"/>
    <lineage>
        <taxon>Eukaryota</taxon>
        <taxon>Viridiplantae</taxon>
        <taxon>Streptophyta</taxon>
        <taxon>Embryophyta</taxon>
        <taxon>Tracheophyta</taxon>
        <taxon>Spermatophyta</taxon>
        <taxon>Magnoliopsida</taxon>
        <taxon>eudicotyledons</taxon>
        <taxon>Gunneridae</taxon>
        <taxon>Pentapetalae</taxon>
        <taxon>rosids</taxon>
        <taxon>malvids</taxon>
        <taxon>Brassicales</taxon>
        <taxon>Brassicaceae</taxon>
        <taxon>Brassiceae</taxon>
        <taxon>Brassica</taxon>
    </lineage>
</organism>
<dbReference type="Proteomes" id="UP000712600">
    <property type="component" value="Unassembled WGS sequence"/>
</dbReference>
<evidence type="ECO:0000313" key="1">
    <source>
        <dbReference type="EMBL" id="KAF3573074.1"/>
    </source>
</evidence>
<evidence type="ECO:0000313" key="2">
    <source>
        <dbReference type="Proteomes" id="UP000712600"/>
    </source>
</evidence>
<dbReference type="EMBL" id="QGKX02000095">
    <property type="protein sequence ID" value="KAF3573074.1"/>
    <property type="molecule type" value="Genomic_DNA"/>
</dbReference>
<comment type="caution">
    <text evidence="1">The sequence shown here is derived from an EMBL/GenBank/DDBJ whole genome shotgun (WGS) entry which is preliminary data.</text>
</comment>
<name>A0A8S9RIS4_BRACR</name>
<reference evidence="1" key="1">
    <citation type="submission" date="2019-12" db="EMBL/GenBank/DDBJ databases">
        <title>Genome sequencing and annotation of Brassica cretica.</title>
        <authorList>
            <person name="Studholme D.J."/>
            <person name="Sarris P."/>
        </authorList>
    </citation>
    <scope>NUCLEOTIDE SEQUENCE</scope>
    <source>
        <strain evidence="1">PFS-109/04</strain>
        <tissue evidence="1">Leaf</tissue>
    </source>
</reference>